<feature type="region of interest" description="Disordered" evidence="1">
    <location>
        <begin position="202"/>
        <end position="252"/>
    </location>
</feature>
<dbReference type="InterPro" id="IPR001394">
    <property type="entry name" value="Peptidase_C19_UCH"/>
</dbReference>
<comment type="caution">
    <text evidence="3">The sequence shown here is derived from an EMBL/GenBank/DDBJ whole genome shotgun (WGS) entry which is preliminary data.</text>
</comment>
<evidence type="ECO:0000313" key="4">
    <source>
        <dbReference type="Proteomes" id="UP000824120"/>
    </source>
</evidence>
<dbReference type="GO" id="GO:0005634">
    <property type="term" value="C:nucleus"/>
    <property type="evidence" value="ECO:0007669"/>
    <property type="project" value="TreeGrafter"/>
</dbReference>
<proteinExistence type="predicted"/>
<gene>
    <name evidence="3" type="ORF">H5410_056279</name>
</gene>
<dbReference type="SUPFAM" id="SSF54001">
    <property type="entry name" value="Cysteine proteinases"/>
    <property type="match status" value="1"/>
</dbReference>
<dbReference type="OrthoDB" id="1738147at2759"/>
<dbReference type="InterPro" id="IPR028889">
    <property type="entry name" value="USP"/>
</dbReference>
<evidence type="ECO:0000259" key="2">
    <source>
        <dbReference type="PROSITE" id="PS50235"/>
    </source>
</evidence>
<dbReference type="GO" id="GO:0016579">
    <property type="term" value="P:protein deubiquitination"/>
    <property type="evidence" value="ECO:0007669"/>
    <property type="project" value="InterPro"/>
</dbReference>
<dbReference type="EMBL" id="JACXVP010000011">
    <property type="protein sequence ID" value="KAG5576145.1"/>
    <property type="molecule type" value="Genomic_DNA"/>
</dbReference>
<feature type="domain" description="USP" evidence="2">
    <location>
        <begin position="1"/>
        <end position="200"/>
    </location>
</feature>
<feature type="non-terminal residue" evidence="3">
    <location>
        <position position="252"/>
    </location>
</feature>
<protein>
    <recommendedName>
        <fullName evidence="2">USP domain-containing protein</fullName>
    </recommendedName>
</protein>
<dbReference type="PROSITE" id="PS50235">
    <property type="entry name" value="USP_3"/>
    <property type="match status" value="1"/>
</dbReference>
<dbReference type="PANTHER" id="PTHR24006:SF747">
    <property type="entry name" value="UBIQUITIN CARBOXYL-TERMINAL HYDROLASE 20"/>
    <property type="match status" value="1"/>
</dbReference>
<feature type="compositionally biased region" description="Basic and acidic residues" evidence="1">
    <location>
        <begin position="232"/>
        <end position="252"/>
    </location>
</feature>
<dbReference type="Proteomes" id="UP000824120">
    <property type="component" value="Chromosome 11"/>
</dbReference>
<dbReference type="Pfam" id="PF00443">
    <property type="entry name" value="UCH"/>
    <property type="match status" value="1"/>
</dbReference>
<organism evidence="3 4">
    <name type="scientific">Solanum commersonii</name>
    <name type="common">Commerson's wild potato</name>
    <name type="synonym">Commerson's nightshade</name>
    <dbReference type="NCBI Taxonomy" id="4109"/>
    <lineage>
        <taxon>Eukaryota</taxon>
        <taxon>Viridiplantae</taxon>
        <taxon>Streptophyta</taxon>
        <taxon>Embryophyta</taxon>
        <taxon>Tracheophyta</taxon>
        <taxon>Spermatophyta</taxon>
        <taxon>Magnoliopsida</taxon>
        <taxon>eudicotyledons</taxon>
        <taxon>Gunneridae</taxon>
        <taxon>Pentapetalae</taxon>
        <taxon>asterids</taxon>
        <taxon>lamiids</taxon>
        <taxon>Solanales</taxon>
        <taxon>Solanaceae</taxon>
        <taxon>Solanoideae</taxon>
        <taxon>Solaneae</taxon>
        <taxon>Solanum</taxon>
    </lineage>
</organism>
<sequence length="252" mass="29396">FNWKQQEDAHEFLQCFLNQLESCCNNLETKDNIVKETFGGRLLRCCNCGHLSVTRKPLIDQSLEIEYVDSVPTVLESFTKIEKIESFCERCKTQGPFEKQLLVNRSPSRFKNSGLVVQKVDKHVSFLLELDMLLYTNEINNEEMKYDLYATIVHSEYLISSRHYYSFIRCAPNKWYRFDDEKYIQIHRPFVNLIIPTTSDVGESNDVADETSLKPKLNKNEDNDSPDEEFMDALHDDSHGSSVNEKKTKLED</sequence>
<dbReference type="GO" id="GO:0005829">
    <property type="term" value="C:cytosol"/>
    <property type="evidence" value="ECO:0007669"/>
    <property type="project" value="TreeGrafter"/>
</dbReference>
<evidence type="ECO:0000256" key="1">
    <source>
        <dbReference type="SAM" id="MobiDB-lite"/>
    </source>
</evidence>
<name>A0A9J5WJU8_SOLCO</name>
<dbReference type="InterPro" id="IPR050164">
    <property type="entry name" value="Peptidase_C19"/>
</dbReference>
<keyword evidence="4" id="KW-1185">Reference proteome</keyword>
<dbReference type="GO" id="GO:0004843">
    <property type="term" value="F:cysteine-type deubiquitinase activity"/>
    <property type="evidence" value="ECO:0007669"/>
    <property type="project" value="InterPro"/>
</dbReference>
<dbReference type="AlphaFoldDB" id="A0A9J5WJU8"/>
<dbReference type="Gene3D" id="3.90.70.10">
    <property type="entry name" value="Cysteine proteinases"/>
    <property type="match status" value="1"/>
</dbReference>
<reference evidence="3 4" key="1">
    <citation type="submission" date="2020-09" db="EMBL/GenBank/DDBJ databases">
        <title>De no assembly of potato wild relative species, Solanum commersonii.</title>
        <authorList>
            <person name="Cho K."/>
        </authorList>
    </citation>
    <scope>NUCLEOTIDE SEQUENCE [LARGE SCALE GENOMIC DNA]</scope>
    <source>
        <strain evidence="3">LZ3.2</strain>
        <tissue evidence="3">Leaf</tissue>
    </source>
</reference>
<dbReference type="InterPro" id="IPR038765">
    <property type="entry name" value="Papain-like_cys_pep_sf"/>
</dbReference>
<accession>A0A9J5WJU8</accession>
<evidence type="ECO:0000313" key="3">
    <source>
        <dbReference type="EMBL" id="KAG5576145.1"/>
    </source>
</evidence>
<dbReference type="PANTHER" id="PTHR24006">
    <property type="entry name" value="UBIQUITIN CARBOXYL-TERMINAL HYDROLASE"/>
    <property type="match status" value="1"/>
</dbReference>